<protein>
    <recommendedName>
        <fullName evidence="2">tRNA(His) guanylyltransferase</fullName>
        <ecNumber evidence="2">2.7.7.79</ecNumber>
    </recommendedName>
    <alternativeName>
        <fullName evidence="10">tRNA-histidine guanylyltransferase</fullName>
    </alternativeName>
</protein>
<keyword evidence="8 13" id="KW-0460">Magnesium</keyword>
<dbReference type="EC" id="2.7.7.79" evidence="2"/>
<dbReference type="Proteomes" id="UP000266643">
    <property type="component" value="Unassembled WGS sequence"/>
</dbReference>
<comment type="catalytic activity">
    <reaction evidence="11">
        <text>a 5'-end ribonucleotide-tRNA(His) + GTP + ATP + H2O = a 5'-end phospho-guanosine-ribonucleotide-tRNA(His) + AMP + 2 diphosphate + H(+)</text>
        <dbReference type="Rhea" id="RHEA:54564"/>
        <dbReference type="Rhea" id="RHEA-COMP:14193"/>
        <dbReference type="Rhea" id="RHEA-COMP:14917"/>
        <dbReference type="ChEBI" id="CHEBI:15377"/>
        <dbReference type="ChEBI" id="CHEBI:15378"/>
        <dbReference type="ChEBI" id="CHEBI:30616"/>
        <dbReference type="ChEBI" id="CHEBI:33019"/>
        <dbReference type="ChEBI" id="CHEBI:37565"/>
        <dbReference type="ChEBI" id="CHEBI:138282"/>
        <dbReference type="ChEBI" id="CHEBI:141847"/>
        <dbReference type="ChEBI" id="CHEBI:456215"/>
        <dbReference type="EC" id="2.7.7.79"/>
    </reaction>
</comment>
<dbReference type="AlphaFoldDB" id="A0A397CAR5"/>
<dbReference type="GO" id="GO:0005525">
    <property type="term" value="F:GTP binding"/>
    <property type="evidence" value="ECO:0007669"/>
    <property type="project" value="UniProtKB-KW"/>
</dbReference>
<dbReference type="GO" id="GO:0008193">
    <property type="term" value="F:tRNA guanylyltransferase activity"/>
    <property type="evidence" value="ECO:0007669"/>
    <property type="project" value="UniProtKB-EC"/>
</dbReference>
<feature type="binding site" evidence="13">
    <location>
        <position position="40"/>
    </location>
    <ligand>
        <name>Mg(2+)</name>
        <dbReference type="ChEBI" id="CHEBI:18420"/>
        <label>2</label>
        <note>catalytic</note>
    </ligand>
</feature>
<comment type="caution">
    <text evidence="16">The sequence shown here is derived from an EMBL/GenBank/DDBJ whole genome shotgun (WGS) entry which is preliminary data.</text>
</comment>
<dbReference type="Pfam" id="PF04446">
    <property type="entry name" value="Thg1"/>
    <property type="match status" value="2"/>
</dbReference>
<evidence type="ECO:0000256" key="1">
    <source>
        <dbReference type="ARBA" id="ARBA00010113"/>
    </source>
</evidence>
<dbReference type="EMBL" id="QUTD01011517">
    <property type="protein sequence ID" value="RHY39804.1"/>
    <property type="molecule type" value="Genomic_DNA"/>
</dbReference>
<evidence type="ECO:0000256" key="3">
    <source>
        <dbReference type="ARBA" id="ARBA00022679"/>
    </source>
</evidence>
<feature type="non-terminal residue" evidence="16">
    <location>
        <position position="1"/>
    </location>
</feature>
<evidence type="ECO:0000256" key="7">
    <source>
        <dbReference type="ARBA" id="ARBA00022741"/>
    </source>
</evidence>
<reference evidence="16 17" key="1">
    <citation type="submission" date="2018-08" db="EMBL/GenBank/DDBJ databases">
        <title>Aphanomyces genome sequencing and annotation.</title>
        <authorList>
            <person name="Minardi D."/>
            <person name="Oidtmann B."/>
            <person name="Van Der Giezen M."/>
            <person name="Studholme D.J."/>
        </authorList>
    </citation>
    <scope>NUCLEOTIDE SEQUENCE [LARGE SCALE GENOMIC DNA]</scope>
    <source>
        <strain evidence="16 17">D2</strain>
    </source>
</reference>
<dbReference type="VEuPathDB" id="FungiDB:H257_14224"/>
<keyword evidence="4" id="KW-0819">tRNA processing</keyword>
<organism evidence="16 17">
    <name type="scientific">Aphanomyces astaci</name>
    <name type="common">Crayfish plague agent</name>
    <dbReference type="NCBI Taxonomy" id="112090"/>
    <lineage>
        <taxon>Eukaryota</taxon>
        <taxon>Sar</taxon>
        <taxon>Stramenopiles</taxon>
        <taxon>Oomycota</taxon>
        <taxon>Saprolegniomycetes</taxon>
        <taxon>Saprolegniales</taxon>
        <taxon>Verrucalvaceae</taxon>
        <taxon>Aphanomyces</taxon>
    </lineage>
</organism>
<feature type="domain" description="tRNAHis guanylyltransferase catalytic" evidence="14">
    <location>
        <begin position="68"/>
        <end position="169"/>
    </location>
</feature>
<dbReference type="InterPro" id="IPR007537">
    <property type="entry name" value="tRNAHis_GuaTrfase_Thg1"/>
</dbReference>
<evidence type="ECO:0000256" key="6">
    <source>
        <dbReference type="ARBA" id="ARBA00022723"/>
    </source>
</evidence>
<dbReference type="Gene3D" id="3.30.70.3000">
    <property type="match status" value="1"/>
</dbReference>
<gene>
    <name evidence="16" type="ORF">DYB30_010826</name>
</gene>
<feature type="binding site" evidence="13">
    <location>
        <position position="110"/>
    </location>
    <ligand>
        <name>Mg(2+)</name>
        <dbReference type="ChEBI" id="CHEBI:18420"/>
        <label>2</label>
        <note>catalytic</note>
    </ligand>
</feature>
<comment type="cofactor">
    <cofactor evidence="13">
        <name>Mg(2+)</name>
        <dbReference type="ChEBI" id="CHEBI:18420"/>
    </cofactor>
    <text evidence="13">Binds 2 magnesium ions per subunit.</text>
</comment>
<evidence type="ECO:0000256" key="11">
    <source>
        <dbReference type="ARBA" id="ARBA00047281"/>
    </source>
</evidence>
<dbReference type="PANTHER" id="PTHR12729">
    <property type="entry name" value="TRNA(HIS) GUANYLYLTRANSFERASE-RELATED"/>
    <property type="match status" value="1"/>
</dbReference>
<name>A0A397CAR5_APHAT</name>
<keyword evidence="9 12" id="KW-0342">GTP-binding</keyword>
<dbReference type="InterPro" id="IPR038469">
    <property type="entry name" value="tRNAHis_GuaTrfase_Thg1_sf"/>
</dbReference>
<proteinExistence type="inferred from homology"/>
<evidence type="ECO:0000256" key="10">
    <source>
        <dbReference type="ARBA" id="ARBA00032480"/>
    </source>
</evidence>
<evidence type="ECO:0000256" key="9">
    <source>
        <dbReference type="ARBA" id="ARBA00023134"/>
    </source>
</evidence>
<feature type="domain" description="Thg1 C-terminal" evidence="15">
    <location>
        <begin position="172"/>
        <end position="255"/>
    </location>
</feature>
<dbReference type="Pfam" id="PF14413">
    <property type="entry name" value="Thg1C"/>
    <property type="match status" value="1"/>
</dbReference>
<keyword evidence="6 13" id="KW-0479">Metal-binding</keyword>
<dbReference type="InterPro" id="IPR025845">
    <property type="entry name" value="Thg1_C_dom"/>
</dbReference>
<evidence type="ECO:0000313" key="16">
    <source>
        <dbReference type="EMBL" id="RHY39804.1"/>
    </source>
</evidence>
<evidence type="ECO:0000313" key="17">
    <source>
        <dbReference type="Proteomes" id="UP000266643"/>
    </source>
</evidence>
<evidence type="ECO:0000259" key="15">
    <source>
        <dbReference type="Pfam" id="PF14413"/>
    </source>
</evidence>
<dbReference type="FunFam" id="3.30.70.3000:FF:000001">
    <property type="entry name" value="tRNA(His) guanylyltransferase"/>
    <property type="match status" value="1"/>
</dbReference>
<feature type="binding site" evidence="12">
    <location>
        <begin position="109"/>
        <end position="110"/>
    </location>
    <ligand>
        <name>GTP</name>
        <dbReference type="ChEBI" id="CHEBI:37565"/>
    </ligand>
</feature>
<feature type="domain" description="tRNAHis guanylyltransferase catalytic" evidence="14">
    <location>
        <begin position="17"/>
        <end position="49"/>
    </location>
</feature>
<feature type="binding site" evidence="13">
    <location>
        <position position="40"/>
    </location>
    <ligand>
        <name>Mg(2+)</name>
        <dbReference type="ChEBI" id="CHEBI:18420"/>
        <label>1</label>
        <note>catalytic</note>
    </ligand>
</feature>
<dbReference type="PIRSF" id="PIRSF028980">
    <property type="entry name" value="tRNAHis_guanylyltransferase"/>
    <property type="match status" value="1"/>
</dbReference>
<keyword evidence="5" id="KW-0548">Nucleotidyltransferase</keyword>
<dbReference type="GO" id="GO:0006400">
    <property type="term" value="P:tRNA modification"/>
    <property type="evidence" value="ECO:0007669"/>
    <property type="project" value="InterPro"/>
</dbReference>
<keyword evidence="7 12" id="KW-0547">Nucleotide-binding</keyword>
<feature type="binding site" evidence="12">
    <location>
        <begin position="40"/>
        <end position="68"/>
    </location>
    <ligand>
        <name>GTP</name>
        <dbReference type="ChEBI" id="CHEBI:37565"/>
    </ligand>
</feature>
<evidence type="ECO:0000256" key="2">
    <source>
        <dbReference type="ARBA" id="ARBA00012511"/>
    </source>
</evidence>
<evidence type="ECO:0000256" key="5">
    <source>
        <dbReference type="ARBA" id="ARBA00022695"/>
    </source>
</evidence>
<evidence type="ECO:0000256" key="13">
    <source>
        <dbReference type="PIRSR" id="PIRSR028980-2"/>
    </source>
</evidence>
<feature type="binding site" evidence="13">
    <location>
        <position position="110"/>
    </location>
    <ligand>
        <name>Mg(2+)</name>
        <dbReference type="ChEBI" id="CHEBI:18420"/>
        <label>1</label>
        <note>catalytic</note>
    </ligand>
</feature>
<accession>A0A397CAR5</accession>
<sequence>FRGILEPRAVVMANSRFEYVRNFELPDQVLLNTWIVVRVDGRGFHKYVRYAHQHHRGIYRHTWYSSPHRFTDTHGYAKPNDARGLHLMNRCAKAVMQEFGDIFLAYGQSDEYSLVFTKTTNVYNRRSTKLASTVGSLFTSAFVFHWPEYFKSTPLTYPPSFDARVVSYPSIKNMRDYLSWRHVDCHINNLYNTCFWSLVHTGESSPQDAEALLRHTDAKAKHELLFSQFQVNYNDISPMFKRGSTLFRTPDKSIAIAHVDLIKDETFWITHIPLLTPRQDDH</sequence>
<comment type="similarity">
    <text evidence="1">Belongs to the tRNA(His) guanylyltransferase family.</text>
</comment>
<feature type="binding site" evidence="13">
    <location>
        <position position="41"/>
    </location>
    <ligand>
        <name>Mg(2+)</name>
        <dbReference type="ChEBI" id="CHEBI:18420"/>
        <label>1</label>
        <note>catalytic</note>
    </ligand>
</feature>
<evidence type="ECO:0000256" key="8">
    <source>
        <dbReference type="ARBA" id="ARBA00022842"/>
    </source>
</evidence>
<dbReference type="PANTHER" id="PTHR12729:SF6">
    <property type="entry name" value="TRNA(HIS) GUANYLYLTRANSFERASE-RELATED"/>
    <property type="match status" value="1"/>
</dbReference>
<evidence type="ECO:0000259" key="14">
    <source>
        <dbReference type="Pfam" id="PF04446"/>
    </source>
</evidence>
<dbReference type="GO" id="GO:0000287">
    <property type="term" value="F:magnesium ion binding"/>
    <property type="evidence" value="ECO:0007669"/>
    <property type="project" value="InterPro"/>
</dbReference>
<evidence type="ECO:0000256" key="12">
    <source>
        <dbReference type="PIRSR" id="PIRSR028980-1"/>
    </source>
</evidence>
<dbReference type="InterPro" id="IPR024956">
    <property type="entry name" value="tRNAHis_GuaTrfase_cat"/>
</dbReference>
<keyword evidence="3" id="KW-0808">Transferase</keyword>
<evidence type="ECO:0000256" key="4">
    <source>
        <dbReference type="ARBA" id="ARBA00022694"/>
    </source>
</evidence>